<accession>A0A9P8K214</accession>
<evidence type="ECO:0000256" key="2">
    <source>
        <dbReference type="ARBA" id="ARBA00022827"/>
    </source>
</evidence>
<keyword evidence="2" id="KW-0274">FAD</keyword>
<dbReference type="OrthoDB" id="2915840at2759"/>
<dbReference type="InterPro" id="IPR050346">
    <property type="entry name" value="FMO-like"/>
</dbReference>
<dbReference type="AlphaFoldDB" id="A0A9P8K214"/>
<dbReference type="EMBL" id="JAHFYH010000257">
    <property type="protein sequence ID" value="KAH0209361.1"/>
    <property type="molecule type" value="Genomic_DNA"/>
</dbReference>
<proteinExistence type="predicted"/>
<reference evidence="4" key="2">
    <citation type="submission" date="2021-08" db="EMBL/GenBank/DDBJ databases">
        <authorList>
            <person name="Gostincar C."/>
            <person name="Sun X."/>
            <person name="Song Z."/>
            <person name="Gunde-Cimerman N."/>
        </authorList>
    </citation>
    <scope>NUCLEOTIDE SEQUENCE</scope>
    <source>
        <strain evidence="4">EXF-8016</strain>
    </source>
</reference>
<gene>
    <name evidence="4" type="ORF">KCV03_g10327</name>
</gene>
<keyword evidence="4" id="KW-0503">Monooxygenase</keyword>
<dbReference type="InterPro" id="IPR036188">
    <property type="entry name" value="FAD/NAD-bd_sf"/>
</dbReference>
<evidence type="ECO:0000313" key="5">
    <source>
        <dbReference type="Proteomes" id="UP000767238"/>
    </source>
</evidence>
<comment type="caution">
    <text evidence="4">The sequence shown here is derived from an EMBL/GenBank/DDBJ whole genome shotgun (WGS) entry which is preliminary data.</text>
</comment>
<name>A0A9P8K214_AURME</name>
<dbReference type="Pfam" id="PF13738">
    <property type="entry name" value="Pyr_redox_3"/>
    <property type="match status" value="1"/>
</dbReference>
<dbReference type="GO" id="GO:0004497">
    <property type="term" value="F:monooxygenase activity"/>
    <property type="evidence" value="ECO:0007669"/>
    <property type="project" value="UniProtKB-KW"/>
</dbReference>
<reference evidence="4" key="1">
    <citation type="journal article" date="2021" name="J Fungi (Basel)">
        <title>Virulence traits and population genomics of the black yeast Aureobasidium melanogenum.</title>
        <authorList>
            <person name="Cernosa A."/>
            <person name="Sun X."/>
            <person name="Gostincar C."/>
            <person name="Fang C."/>
            <person name="Gunde-Cimerman N."/>
            <person name="Song Z."/>
        </authorList>
    </citation>
    <scope>NUCLEOTIDE SEQUENCE</scope>
    <source>
        <strain evidence="4">EXF-8016</strain>
    </source>
</reference>
<dbReference type="SUPFAM" id="SSF51905">
    <property type="entry name" value="FAD/NAD(P)-binding domain"/>
    <property type="match status" value="2"/>
</dbReference>
<evidence type="ECO:0000256" key="3">
    <source>
        <dbReference type="ARBA" id="ARBA00023002"/>
    </source>
</evidence>
<protein>
    <submittedName>
        <fullName evidence="4">Dimethylaniline monooxygenase (N-oxide forming)</fullName>
    </submittedName>
</protein>
<evidence type="ECO:0000313" key="4">
    <source>
        <dbReference type="EMBL" id="KAH0209361.1"/>
    </source>
</evidence>
<dbReference type="Proteomes" id="UP000767238">
    <property type="component" value="Unassembled WGS sequence"/>
</dbReference>
<evidence type="ECO:0000256" key="1">
    <source>
        <dbReference type="ARBA" id="ARBA00022630"/>
    </source>
</evidence>
<dbReference type="PANTHER" id="PTHR23023">
    <property type="entry name" value="DIMETHYLANILINE MONOOXYGENASE"/>
    <property type="match status" value="1"/>
</dbReference>
<keyword evidence="3" id="KW-0560">Oxidoreductase</keyword>
<sequence length="571" mass="63067">MEEVYDLVVIGAGWYGLAVAATYLQVHPAANILVLEAQATIGGVWSQERQYPDLKSNNMLGTYEYPDFPMDTETYGVKAGEHIPGHVIHRYLSDYAKKTGVFSRIRFKTKVLEVSETTSGEGWEMKTDNYDLLDLSTIKLVIATGLTSTPFIPTFTGEEVFRQSGLLIHSRDFAQHTDRLFNKTSAVTVIGGSKSAWDVAYACASRNVPVNLVIRSSGQGPTWMAPPYVTPVKAWLEKLVHRRFLTWLSPCIWGDEDGFGSIRNFLHGSWLGREMVDAFWWVLSTDANALMGYDKHSETAKLKPRHSALWIGSGLGILNFDGDFLGLVRQGKVKVHIADVVKLGQNTVSLSDGTNLKTDALVCATGWKARPPITFLPQGLDAELGLPGNSTATPSSSNDFATADAEILSRFPRLRDQPSTPIPGGDTTADATTLPFTLYRFMAPSSTPFNQPSIAFAGMITTISTSLCASLQALWITAYFSSSLTRVPSSPESASQLAILHSRFGRWRYSCGYGGRFPDFVFDAVPYLDMLCKDLGLQNRRKGTLWKEVFEAYGPEDYKGIVEEWMEKGTH</sequence>
<feature type="non-terminal residue" evidence="4">
    <location>
        <position position="571"/>
    </location>
</feature>
<keyword evidence="1" id="KW-0285">Flavoprotein</keyword>
<organism evidence="4 5">
    <name type="scientific">Aureobasidium melanogenum</name>
    <name type="common">Aureobasidium pullulans var. melanogenum</name>
    <dbReference type="NCBI Taxonomy" id="46634"/>
    <lineage>
        <taxon>Eukaryota</taxon>
        <taxon>Fungi</taxon>
        <taxon>Dikarya</taxon>
        <taxon>Ascomycota</taxon>
        <taxon>Pezizomycotina</taxon>
        <taxon>Dothideomycetes</taxon>
        <taxon>Dothideomycetidae</taxon>
        <taxon>Dothideales</taxon>
        <taxon>Saccotheciaceae</taxon>
        <taxon>Aureobasidium</taxon>
    </lineage>
</organism>
<dbReference type="Gene3D" id="3.50.50.60">
    <property type="entry name" value="FAD/NAD(P)-binding domain"/>
    <property type="match status" value="1"/>
</dbReference>